<proteinExistence type="predicted"/>
<gene>
    <name evidence="1" type="ORF">TNCT_174221</name>
</gene>
<feature type="non-terminal residue" evidence="1">
    <location>
        <position position="34"/>
    </location>
</feature>
<accession>A0A8X6KBU1</accession>
<sequence length="34" mass="3760">LGIGQKVMVNLIYSRSTACDPSRSCPHPGLYWLP</sequence>
<dbReference type="EMBL" id="BMAO01001147">
    <property type="protein sequence ID" value="GFQ71360.1"/>
    <property type="molecule type" value="Genomic_DNA"/>
</dbReference>
<keyword evidence="2" id="KW-1185">Reference proteome</keyword>
<reference evidence="1" key="1">
    <citation type="submission" date="2020-07" db="EMBL/GenBank/DDBJ databases">
        <title>Multicomponent nature underlies the extraordinary mechanical properties of spider dragline silk.</title>
        <authorList>
            <person name="Kono N."/>
            <person name="Nakamura H."/>
            <person name="Mori M."/>
            <person name="Yoshida Y."/>
            <person name="Ohtoshi R."/>
            <person name="Malay A.D."/>
            <person name="Moran D.A.P."/>
            <person name="Tomita M."/>
            <person name="Numata K."/>
            <person name="Arakawa K."/>
        </authorList>
    </citation>
    <scope>NUCLEOTIDE SEQUENCE</scope>
</reference>
<evidence type="ECO:0000313" key="2">
    <source>
        <dbReference type="Proteomes" id="UP000887116"/>
    </source>
</evidence>
<dbReference type="AlphaFoldDB" id="A0A8X6KBU1"/>
<dbReference type="Proteomes" id="UP000887116">
    <property type="component" value="Unassembled WGS sequence"/>
</dbReference>
<comment type="caution">
    <text evidence="1">The sequence shown here is derived from an EMBL/GenBank/DDBJ whole genome shotgun (WGS) entry which is preliminary data.</text>
</comment>
<protein>
    <submittedName>
        <fullName evidence="1">Uncharacterized protein</fullName>
    </submittedName>
</protein>
<name>A0A8X6KBU1_TRICU</name>
<evidence type="ECO:0000313" key="1">
    <source>
        <dbReference type="EMBL" id="GFQ71360.1"/>
    </source>
</evidence>
<organism evidence="1 2">
    <name type="scientific">Trichonephila clavata</name>
    <name type="common">Joro spider</name>
    <name type="synonym">Nephila clavata</name>
    <dbReference type="NCBI Taxonomy" id="2740835"/>
    <lineage>
        <taxon>Eukaryota</taxon>
        <taxon>Metazoa</taxon>
        <taxon>Ecdysozoa</taxon>
        <taxon>Arthropoda</taxon>
        <taxon>Chelicerata</taxon>
        <taxon>Arachnida</taxon>
        <taxon>Araneae</taxon>
        <taxon>Araneomorphae</taxon>
        <taxon>Entelegynae</taxon>
        <taxon>Araneoidea</taxon>
        <taxon>Nephilidae</taxon>
        <taxon>Trichonephila</taxon>
    </lineage>
</organism>